<evidence type="ECO:0000256" key="2">
    <source>
        <dbReference type="ARBA" id="ARBA00023015"/>
    </source>
</evidence>
<dbReference type="Pfam" id="PF02362">
    <property type="entry name" value="B3"/>
    <property type="match status" value="2"/>
</dbReference>
<evidence type="ECO:0000256" key="5">
    <source>
        <dbReference type="ARBA" id="ARBA00023242"/>
    </source>
</evidence>
<organism evidence="8">
    <name type="scientific">Fagus sylvatica</name>
    <name type="common">Beechnut</name>
    <dbReference type="NCBI Taxonomy" id="28930"/>
    <lineage>
        <taxon>Eukaryota</taxon>
        <taxon>Viridiplantae</taxon>
        <taxon>Streptophyta</taxon>
        <taxon>Embryophyta</taxon>
        <taxon>Tracheophyta</taxon>
        <taxon>Spermatophyta</taxon>
        <taxon>Magnoliopsida</taxon>
        <taxon>eudicotyledons</taxon>
        <taxon>Gunneridae</taxon>
        <taxon>Pentapetalae</taxon>
        <taxon>rosids</taxon>
        <taxon>fabids</taxon>
        <taxon>Fagales</taxon>
        <taxon>Fagaceae</taxon>
        <taxon>Fagus</taxon>
    </lineage>
</organism>
<dbReference type="InterPro" id="IPR015300">
    <property type="entry name" value="DNA-bd_pseudobarrel_sf"/>
</dbReference>
<evidence type="ECO:0000256" key="4">
    <source>
        <dbReference type="ARBA" id="ARBA00023163"/>
    </source>
</evidence>
<protein>
    <recommendedName>
        <fullName evidence="7">TF-B3 domain-containing protein</fullName>
    </recommendedName>
</protein>
<keyword evidence="3" id="KW-0238">DNA-binding</keyword>
<evidence type="ECO:0000256" key="1">
    <source>
        <dbReference type="ARBA" id="ARBA00004123"/>
    </source>
</evidence>
<dbReference type="SUPFAM" id="SSF101936">
    <property type="entry name" value="DNA-binding pseudobarrel domain"/>
    <property type="match status" value="2"/>
</dbReference>
<dbReference type="Gene3D" id="2.40.330.10">
    <property type="entry name" value="DNA-binding pseudobarrel domain"/>
    <property type="match status" value="2"/>
</dbReference>
<evidence type="ECO:0000256" key="6">
    <source>
        <dbReference type="SAM" id="MobiDB-lite"/>
    </source>
</evidence>
<keyword evidence="2" id="KW-0805">Transcription regulation</keyword>
<dbReference type="CDD" id="cd10017">
    <property type="entry name" value="B3_DNA"/>
    <property type="match status" value="2"/>
</dbReference>
<dbReference type="PROSITE" id="PS50863">
    <property type="entry name" value="B3"/>
    <property type="match status" value="2"/>
</dbReference>
<name>A0A2N9FPV1_FAGSY</name>
<gene>
    <name evidence="8" type="ORF">FSB_LOCUS17154</name>
</gene>
<dbReference type="SMART" id="SM01019">
    <property type="entry name" value="B3"/>
    <property type="match status" value="2"/>
</dbReference>
<comment type="subcellular location">
    <subcellularLocation>
        <location evidence="1">Nucleus</location>
    </subcellularLocation>
</comment>
<keyword evidence="5" id="KW-0539">Nucleus</keyword>
<feature type="domain" description="TF-B3" evidence="7">
    <location>
        <begin position="425"/>
        <end position="480"/>
    </location>
</feature>
<dbReference type="InterPro" id="IPR003340">
    <property type="entry name" value="B3_DNA-bd"/>
</dbReference>
<accession>A0A2N9FPV1</accession>
<reference evidence="8" key="1">
    <citation type="submission" date="2018-02" db="EMBL/GenBank/DDBJ databases">
        <authorList>
            <person name="Cohen D.B."/>
            <person name="Kent A.D."/>
        </authorList>
    </citation>
    <scope>NUCLEOTIDE SEQUENCE</scope>
</reference>
<dbReference type="PANTHER" id="PTHR31920:SF108">
    <property type="entry name" value="B3 DOMAIN-CONTAINING TRANSCRIPTION FACTOR VRN1-LIKE"/>
    <property type="match status" value="1"/>
</dbReference>
<keyword evidence="4" id="KW-0804">Transcription</keyword>
<dbReference type="GO" id="GO:0003677">
    <property type="term" value="F:DNA binding"/>
    <property type="evidence" value="ECO:0007669"/>
    <property type="project" value="UniProtKB-KW"/>
</dbReference>
<evidence type="ECO:0000259" key="7">
    <source>
        <dbReference type="PROSITE" id="PS50863"/>
    </source>
</evidence>
<feature type="region of interest" description="Disordered" evidence="6">
    <location>
        <begin position="149"/>
        <end position="187"/>
    </location>
</feature>
<sequence length="481" mass="53618">MTFQCQKNGENVPADLMAKPPHFFKIILADTLRQGKLRIPRKFISIYGGGLSNTAFLKLPNGAEWKVELSKGDGEVWLQKGWDEFAKHNSINVGHLLVFRYEGNSHFYVLIFDQSAIEIDYPFNEKPQVPEMASIESEDNSVEIIDDFKPSQKTREKPPSPCVQPHKRTKTNPSSFDLQPGDPHFRPEVTKSKVLENSKMDAGPLTAPNIAAKECIGVAKRCPKSEVAIFQEAKDRNCPLWNGSAQESDCSMDNVSFPHDQYHAKEGGGGTSTTRRCLKAKAKKQDLTTNGTTRNLLRASAFKSENPFFMIMMQPAYICGKGNMFCIYHSITTVGGGLTVMSVLPSGLGCGGPKFESRNEKRLGLNPTTLALDLLVPSWDWDNSYGSLVPSGPNGGIMNYLPKEGFTKKDTIGHVLTVMLQVADRLWPVKLYTYSYSSYKFSAGWTAFVRENTLQVGDVCVFELIMKDDAVFKVHIFRCLD</sequence>
<proteinExistence type="predicted"/>
<dbReference type="PANTHER" id="PTHR31920">
    <property type="entry name" value="B3 DOMAIN-CONTAINING"/>
    <property type="match status" value="1"/>
</dbReference>
<feature type="domain" description="TF-B3" evidence="7">
    <location>
        <begin position="22"/>
        <end position="115"/>
    </location>
</feature>
<dbReference type="EMBL" id="OIVN01001056">
    <property type="protein sequence ID" value="SPC89272.1"/>
    <property type="molecule type" value="Genomic_DNA"/>
</dbReference>
<dbReference type="InterPro" id="IPR050655">
    <property type="entry name" value="Plant_B3_domain"/>
</dbReference>
<evidence type="ECO:0000313" key="8">
    <source>
        <dbReference type="EMBL" id="SPC89272.1"/>
    </source>
</evidence>
<dbReference type="GO" id="GO:0005634">
    <property type="term" value="C:nucleus"/>
    <property type="evidence" value="ECO:0007669"/>
    <property type="project" value="UniProtKB-SubCell"/>
</dbReference>
<dbReference type="AlphaFoldDB" id="A0A2N9FPV1"/>
<feature type="compositionally biased region" description="Basic and acidic residues" evidence="6">
    <location>
        <begin position="149"/>
        <end position="158"/>
    </location>
</feature>
<evidence type="ECO:0000256" key="3">
    <source>
        <dbReference type="ARBA" id="ARBA00023125"/>
    </source>
</evidence>